<name>A0A8C6SK75_9GOBI</name>
<proteinExistence type="predicted"/>
<feature type="region of interest" description="Disordered" evidence="1">
    <location>
        <begin position="15"/>
        <end position="64"/>
    </location>
</feature>
<feature type="compositionally biased region" description="Basic residues" evidence="1">
    <location>
        <begin position="39"/>
        <end position="56"/>
    </location>
</feature>
<dbReference type="Proteomes" id="UP000694523">
    <property type="component" value="Unplaced"/>
</dbReference>
<evidence type="ECO:0000313" key="2">
    <source>
        <dbReference type="Ensembl" id="ENSNMLP00000007493.1"/>
    </source>
</evidence>
<reference evidence="2" key="2">
    <citation type="submission" date="2025-09" db="UniProtKB">
        <authorList>
            <consortium name="Ensembl"/>
        </authorList>
    </citation>
    <scope>IDENTIFICATION</scope>
</reference>
<reference evidence="2" key="1">
    <citation type="submission" date="2025-08" db="UniProtKB">
        <authorList>
            <consortium name="Ensembl"/>
        </authorList>
    </citation>
    <scope>IDENTIFICATION</scope>
</reference>
<sequence length="121" mass="14421">MRRFRFDARVSRAGVRPRGTASHRRSRGHFGRTLPSLRLRLRSPRQRTERRHRAHGRYNGGKRYVEDLQPRDVVRARAALRRGISRQHLQPQRGVQRQALLLEELRRRQPRVGDAHDVQRL</sequence>
<evidence type="ECO:0000256" key="1">
    <source>
        <dbReference type="SAM" id="MobiDB-lite"/>
    </source>
</evidence>
<dbReference type="AlphaFoldDB" id="A0A8C6SK75"/>
<keyword evidence="3" id="KW-1185">Reference proteome</keyword>
<evidence type="ECO:0000313" key="3">
    <source>
        <dbReference type="Proteomes" id="UP000694523"/>
    </source>
</evidence>
<protein>
    <submittedName>
        <fullName evidence="2">Uncharacterized protein</fullName>
    </submittedName>
</protein>
<dbReference type="Ensembl" id="ENSNMLT00000008529.1">
    <property type="protein sequence ID" value="ENSNMLP00000007493.1"/>
    <property type="gene ID" value="ENSNMLG00000005387.1"/>
</dbReference>
<accession>A0A8C6SK75</accession>
<feature type="compositionally biased region" description="Basic residues" evidence="1">
    <location>
        <begin position="21"/>
        <end position="30"/>
    </location>
</feature>
<organism evidence="2 3">
    <name type="scientific">Neogobius melanostomus</name>
    <name type="common">round goby</name>
    <dbReference type="NCBI Taxonomy" id="47308"/>
    <lineage>
        <taxon>Eukaryota</taxon>
        <taxon>Metazoa</taxon>
        <taxon>Chordata</taxon>
        <taxon>Craniata</taxon>
        <taxon>Vertebrata</taxon>
        <taxon>Euteleostomi</taxon>
        <taxon>Actinopterygii</taxon>
        <taxon>Neopterygii</taxon>
        <taxon>Teleostei</taxon>
        <taxon>Neoteleostei</taxon>
        <taxon>Acanthomorphata</taxon>
        <taxon>Gobiaria</taxon>
        <taxon>Gobiiformes</taxon>
        <taxon>Gobioidei</taxon>
        <taxon>Gobiidae</taxon>
        <taxon>Benthophilinae</taxon>
        <taxon>Neogobiini</taxon>
        <taxon>Neogobius</taxon>
    </lineage>
</organism>